<dbReference type="PANTHER" id="PTHR48081:SF8">
    <property type="entry name" value="ALPHA_BETA HYDROLASE FOLD-3 DOMAIN-CONTAINING PROTEIN-RELATED"/>
    <property type="match status" value="1"/>
</dbReference>
<dbReference type="SUPFAM" id="SSF53474">
    <property type="entry name" value="alpha/beta-Hydrolases"/>
    <property type="match status" value="1"/>
</dbReference>
<keyword evidence="4" id="KW-1185">Reference proteome</keyword>
<reference evidence="4" key="1">
    <citation type="journal article" date="2019" name="Int. J. Syst. Evol. Microbiol.">
        <title>The Global Catalogue of Microorganisms (GCM) 10K type strain sequencing project: providing services to taxonomists for standard genome sequencing and annotation.</title>
        <authorList>
            <consortium name="The Broad Institute Genomics Platform"/>
            <consortium name="The Broad Institute Genome Sequencing Center for Infectious Disease"/>
            <person name="Wu L."/>
            <person name="Ma J."/>
        </authorList>
    </citation>
    <scope>NUCLEOTIDE SEQUENCE [LARGE SCALE GENOMIC DNA]</scope>
    <source>
        <strain evidence="4">JCM 17591</strain>
    </source>
</reference>
<protein>
    <submittedName>
        <fullName evidence="3">Alpha/beta hydrolase fold domain-containing protein</fullName>
    </submittedName>
</protein>
<proteinExistence type="predicted"/>
<dbReference type="Pfam" id="PF07859">
    <property type="entry name" value="Abhydrolase_3"/>
    <property type="match status" value="1"/>
</dbReference>
<keyword evidence="1 3" id="KW-0378">Hydrolase</keyword>
<accession>A0ABP7ZSN7</accession>
<comment type="caution">
    <text evidence="3">The sequence shown here is derived from an EMBL/GenBank/DDBJ whole genome shotgun (WGS) entry which is preliminary data.</text>
</comment>
<feature type="domain" description="Alpha/beta hydrolase fold-3" evidence="2">
    <location>
        <begin position="98"/>
        <end position="295"/>
    </location>
</feature>
<evidence type="ECO:0000259" key="2">
    <source>
        <dbReference type="Pfam" id="PF07859"/>
    </source>
</evidence>
<dbReference type="PANTHER" id="PTHR48081">
    <property type="entry name" value="AB HYDROLASE SUPERFAMILY PROTEIN C4A8.06C"/>
    <property type="match status" value="1"/>
</dbReference>
<dbReference type="Gene3D" id="3.40.50.1820">
    <property type="entry name" value="alpha/beta hydrolase"/>
    <property type="match status" value="1"/>
</dbReference>
<sequence length="321" mass="34171">MPCPEPNCGYCADMTDAFTARPSPLLRVTAAAVRLLRSKRIMVSEPRSHADIEASIGKPFATPPRSSARRLLISQDRLGPLRTTVIEPRGIPLSARPLVYVHGGAYVHQFETAHWWLTDALTRDLRVRIFAVDYTLAPTGTAARGVADVAAAITALTEREGITPIVAGDSAGGGLALAVAARLHDTPSAPAHLALFAPWLDAGLRNPEAQALERRDPSLAVPGLRIAGRLWASELGIDHPDVSPLFADPAGLPPTSLVVGTRDILYPDARDFAASARSAGVDVATFTASDAFHVFPAATWLPESISARVWLKQRLAAALRG</sequence>
<evidence type="ECO:0000256" key="1">
    <source>
        <dbReference type="ARBA" id="ARBA00022801"/>
    </source>
</evidence>
<dbReference type="GO" id="GO:0016787">
    <property type="term" value="F:hydrolase activity"/>
    <property type="evidence" value="ECO:0007669"/>
    <property type="project" value="UniProtKB-KW"/>
</dbReference>
<dbReference type="Proteomes" id="UP001501079">
    <property type="component" value="Unassembled WGS sequence"/>
</dbReference>
<gene>
    <name evidence="3" type="ORF">GCM10022287_05870</name>
</gene>
<dbReference type="InterPro" id="IPR029058">
    <property type="entry name" value="AB_hydrolase_fold"/>
</dbReference>
<evidence type="ECO:0000313" key="3">
    <source>
        <dbReference type="EMBL" id="GAA4169401.1"/>
    </source>
</evidence>
<organism evidence="3 4">
    <name type="scientific">Gryllotalpicola koreensis</name>
    <dbReference type="NCBI Taxonomy" id="993086"/>
    <lineage>
        <taxon>Bacteria</taxon>
        <taxon>Bacillati</taxon>
        <taxon>Actinomycetota</taxon>
        <taxon>Actinomycetes</taxon>
        <taxon>Micrococcales</taxon>
        <taxon>Microbacteriaceae</taxon>
        <taxon>Gryllotalpicola</taxon>
    </lineage>
</organism>
<dbReference type="InterPro" id="IPR013094">
    <property type="entry name" value="AB_hydrolase_3"/>
</dbReference>
<dbReference type="EMBL" id="BAABBW010000001">
    <property type="protein sequence ID" value="GAA4169401.1"/>
    <property type="molecule type" value="Genomic_DNA"/>
</dbReference>
<evidence type="ECO:0000313" key="4">
    <source>
        <dbReference type="Proteomes" id="UP001501079"/>
    </source>
</evidence>
<name>A0ABP7ZSN7_9MICO</name>
<dbReference type="InterPro" id="IPR050300">
    <property type="entry name" value="GDXG_lipolytic_enzyme"/>
</dbReference>